<dbReference type="Pfam" id="PF12725">
    <property type="entry name" value="DUF3810"/>
    <property type="match status" value="1"/>
</dbReference>
<organism evidence="1 2">
    <name type="scientific">Flavobacterium agricola</name>
    <dbReference type="NCBI Taxonomy" id="2870839"/>
    <lineage>
        <taxon>Bacteria</taxon>
        <taxon>Pseudomonadati</taxon>
        <taxon>Bacteroidota</taxon>
        <taxon>Flavobacteriia</taxon>
        <taxon>Flavobacteriales</taxon>
        <taxon>Flavobacteriaceae</taxon>
        <taxon>Flavobacterium</taxon>
    </lineage>
</organism>
<evidence type="ECO:0000313" key="1">
    <source>
        <dbReference type="EMBL" id="UYW01674.1"/>
    </source>
</evidence>
<sequence length="297" mass="34470">MYLLLILFLFYRIYFVRRSWKADKASVINNLFKGLTLFFVLFTICWGFNYYRTPLYERLAIENTYSTEELVLVTHKLVNQVNALHSQYAENDSAIINVSLPDHIIIEQAANGYQELALAVPEFTYKNTSIKSSLFSLPLTYMGFGGYINPFTNEAQVNNRMPKTSLFVTASHEIAHQVGIGPEAEANFVGYWAATKNTNAYFDYAAASFALRYCLSRYPFKNEADFKAFLKNINPGVLQDWQRNKEFWEAHESFIDTFFKFIYDKFLKVNQQEFGITGYSKFLDLLIQHELNKKGCE</sequence>
<name>A0ABY6M203_9FLAO</name>
<proteinExistence type="predicted"/>
<keyword evidence="2" id="KW-1185">Reference proteome</keyword>
<dbReference type="EMBL" id="CP081495">
    <property type="protein sequence ID" value="UYW01674.1"/>
    <property type="molecule type" value="Genomic_DNA"/>
</dbReference>
<evidence type="ECO:0000313" key="2">
    <source>
        <dbReference type="Proteomes" id="UP001163328"/>
    </source>
</evidence>
<accession>A0ABY6M203</accession>
<protein>
    <submittedName>
        <fullName evidence="1">DUF3810 domain-containing protein</fullName>
    </submittedName>
</protein>
<gene>
    <name evidence="1" type="ORF">K5I29_01740</name>
</gene>
<dbReference type="Proteomes" id="UP001163328">
    <property type="component" value="Chromosome"/>
</dbReference>
<reference evidence="1" key="1">
    <citation type="submission" date="2021-08" db="EMBL/GenBank/DDBJ databases">
        <title>Flavobacterium sp. strain CC-SYL302.</title>
        <authorList>
            <person name="Lin S.-Y."/>
            <person name="Lee T.-H."/>
            <person name="Young C.-C."/>
        </authorList>
    </citation>
    <scope>NUCLEOTIDE SEQUENCE</scope>
    <source>
        <strain evidence="1">CC-SYL302</strain>
    </source>
</reference>
<dbReference type="InterPro" id="IPR024294">
    <property type="entry name" value="DUF3810"/>
</dbReference>